<proteinExistence type="predicted"/>
<dbReference type="STRING" id="419481.SAMN05216233_101620"/>
<dbReference type="InterPro" id="IPR013046">
    <property type="entry name" value="GpV/Gp45"/>
</dbReference>
<evidence type="ECO:0000313" key="1">
    <source>
        <dbReference type="EMBL" id="SCX85048.1"/>
    </source>
</evidence>
<organism evidence="1 2">
    <name type="scientific">Desulfoluna spongiiphila</name>
    <dbReference type="NCBI Taxonomy" id="419481"/>
    <lineage>
        <taxon>Bacteria</taxon>
        <taxon>Pseudomonadati</taxon>
        <taxon>Thermodesulfobacteriota</taxon>
        <taxon>Desulfobacteria</taxon>
        <taxon>Desulfobacterales</taxon>
        <taxon>Desulfolunaceae</taxon>
        <taxon>Desulfoluna</taxon>
    </lineage>
</organism>
<dbReference type="Gene3D" id="6.20.150.10">
    <property type="match status" value="1"/>
</dbReference>
<dbReference type="Proteomes" id="UP000198870">
    <property type="component" value="Unassembled WGS sequence"/>
</dbReference>
<sequence length="170" mass="18104">MIEIEKRLKALEEKVNSMVQVGTVTEVVGGSVKVEVHGHPTHKLPVLFPRTQTDKFFAMPDVGEEVACIFLPIGLEQGFVLGAIYSDVDAPPADGSHLTHVTFGDGSVMAYDRKTHSLDITVKGGEVTVKADKVTLDCGGELGGVITDKSICKFDGKPHVDASTTVIASK</sequence>
<keyword evidence="2" id="KW-1185">Reference proteome</keyword>
<reference evidence="1 2" key="1">
    <citation type="submission" date="2016-10" db="EMBL/GenBank/DDBJ databases">
        <authorList>
            <person name="de Groot N.N."/>
        </authorList>
    </citation>
    <scope>NUCLEOTIDE SEQUENCE [LARGE SCALE GENOMIC DNA]</scope>
    <source>
        <strain evidence="1 2">AA1</strain>
    </source>
</reference>
<dbReference type="InterPro" id="IPR037026">
    <property type="entry name" value="Vgr_OB-fold_dom_sf"/>
</dbReference>
<protein>
    <submittedName>
        <fullName evidence="1">Phage baseplate assembly protein V</fullName>
    </submittedName>
</protein>
<accession>A0A1G5B4F2</accession>
<dbReference type="EMBL" id="FMUX01000001">
    <property type="protein sequence ID" value="SCX85048.1"/>
    <property type="molecule type" value="Genomic_DNA"/>
</dbReference>
<dbReference type="OrthoDB" id="4931325at2"/>
<dbReference type="Gene3D" id="2.40.50.230">
    <property type="entry name" value="Gp5 N-terminal domain"/>
    <property type="match status" value="1"/>
</dbReference>
<dbReference type="NCBIfam" id="TIGR01644">
    <property type="entry name" value="phage_P2_V"/>
    <property type="match status" value="1"/>
</dbReference>
<dbReference type="AlphaFoldDB" id="A0A1G5B4F2"/>
<evidence type="ECO:0000313" key="2">
    <source>
        <dbReference type="Proteomes" id="UP000198870"/>
    </source>
</evidence>
<gene>
    <name evidence="1" type="ORF">SAMN05216233_101620</name>
</gene>
<name>A0A1G5B4F2_9BACT</name>
<dbReference type="RefSeq" id="WP_092208077.1">
    <property type="nucleotide sequence ID" value="NZ_FMUX01000001.1"/>
</dbReference>